<keyword evidence="3" id="KW-1185">Reference proteome</keyword>
<evidence type="ECO:0000313" key="2">
    <source>
        <dbReference type="EMBL" id="MBC2669002.1"/>
    </source>
</evidence>
<dbReference type="SUPFAM" id="SSF52317">
    <property type="entry name" value="Class I glutamine amidotransferase-like"/>
    <property type="match status" value="1"/>
</dbReference>
<feature type="domain" description="ThuA-like" evidence="1">
    <location>
        <begin position="26"/>
        <end position="262"/>
    </location>
</feature>
<organism evidence="2 3">
    <name type="scientific">Novosphingobium piscinae</name>
    <dbReference type="NCBI Taxonomy" id="1507448"/>
    <lineage>
        <taxon>Bacteria</taxon>
        <taxon>Pseudomonadati</taxon>
        <taxon>Pseudomonadota</taxon>
        <taxon>Alphaproteobacteria</taxon>
        <taxon>Sphingomonadales</taxon>
        <taxon>Sphingomonadaceae</taxon>
        <taxon>Novosphingobium</taxon>
    </lineage>
</organism>
<evidence type="ECO:0000313" key="3">
    <source>
        <dbReference type="Proteomes" id="UP000551327"/>
    </source>
</evidence>
<dbReference type="Pfam" id="PF06283">
    <property type="entry name" value="ThuA"/>
    <property type="match status" value="1"/>
</dbReference>
<comment type="caution">
    <text evidence="2">The sequence shown here is derived from an EMBL/GenBank/DDBJ whole genome shotgun (WGS) entry which is preliminary data.</text>
</comment>
<protein>
    <submittedName>
        <fullName evidence="2">ThuA domain-containing protein</fullName>
    </submittedName>
</protein>
<dbReference type="AlphaFoldDB" id="A0A7X1FZ35"/>
<reference evidence="2 3" key="1">
    <citation type="submission" date="2020-08" db="EMBL/GenBank/DDBJ databases">
        <title>The genome sequence of type strain Novosphingobium piscinae KCTC 42194.</title>
        <authorList>
            <person name="Liu Y."/>
        </authorList>
    </citation>
    <scope>NUCLEOTIDE SEQUENCE [LARGE SCALE GENOMIC DNA]</scope>
    <source>
        <strain evidence="2 3">KCTC 42194</strain>
    </source>
</reference>
<dbReference type="RefSeq" id="WP_185678897.1">
    <property type="nucleotide sequence ID" value="NZ_JACLAX010000006.1"/>
</dbReference>
<dbReference type="InterPro" id="IPR029062">
    <property type="entry name" value="Class_I_gatase-like"/>
</dbReference>
<dbReference type="Gene3D" id="3.40.50.880">
    <property type="match status" value="1"/>
</dbReference>
<sequence>MPIIRHRAPVQCLVAVRGHPFDRTAFDAMFQAMEGIAATMVDQPAAALLMNPEAMRGFDALVLYDMPGLDFEAPQHAPQYRDPSPALQAGFRALLEAGKGVVALHHALAGWPTWAEYHDWLGGQFFYRPGRFAGTDWPDSGYRHEVTHDIAVAPGHPVTAGLPASFTLTDELYLCPMLPEGAVPLLHSSARFADDAFWSAELAVKGEMFSNTGWHHPPGAGVIGWAKQALASRLVYLQPGDGPSAYDSPDYRRLVENAIRWVAEARPDT</sequence>
<dbReference type="InterPro" id="IPR029010">
    <property type="entry name" value="ThuA-like"/>
</dbReference>
<name>A0A7X1FZ35_9SPHN</name>
<proteinExistence type="predicted"/>
<accession>A0A7X1FZ35</accession>
<evidence type="ECO:0000259" key="1">
    <source>
        <dbReference type="Pfam" id="PF06283"/>
    </source>
</evidence>
<gene>
    <name evidence="2" type="ORF">H7F53_07590</name>
</gene>
<dbReference type="Proteomes" id="UP000551327">
    <property type="component" value="Unassembled WGS sequence"/>
</dbReference>
<dbReference type="EMBL" id="JACLAX010000006">
    <property type="protein sequence ID" value="MBC2669002.1"/>
    <property type="molecule type" value="Genomic_DNA"/>
</dbReference>